<evidence type="ECO:0000313" key="4">
    <source>
        <dbReference type="EMBL" id="WIV88256.1"/>
    </source>
</evidence>
<dbReference type="InterPro" id="IPR014030">
    <property type="entry name" value="Ketoacyl_synth_N"/>
</dbReference>
<proteinExistence type="inferred from homology"/>
<keyword evidence="5" id="KW-1185">Reference proteome</keyword>
<dbReference type="InterPro" id="IPR016039">
    <property type="entry name" value="Thiolase-like"/>
</dbReference>
<dbReference type="Pfam" id="PF00109">
    <property type="entry name" value="ketoacyl-synt"/>
    <property type="match status" value="1"/>
</dbReference>
<organism evidence="4 5">
    <name type="scientific">Proteus appendicitidis</name>
    <dbReference type="NCBI Taxonomy" id="3034648"/>
    <lineage>
        <taxon>Bacteria</taxon>
        <taxon>Pseudomonadati</taxon>
        <taxon>Pseudomonadota</taxon>
        <taxon>Gammaproteobacteria</taxon>
        <taxon>Enterobacterales</taxon>
        <taxon>Morganellaceae</taxon>
        <taxon>Proteus</taxon>
    </lineage>
</organism>
<feature type="domain" description="Beta-ketoacyl synthase C-terminal" evidence="3">
    <location>
        <begin position="257"/>
        <end position="351"/>
    </location>
</feature>
<dbReference type="InterPro" id="IPR014031">
    <property type="entry name" value="Ketoacyl_synth_C"/>
</dbReference>
<name>A0ABY8Y814_9GAMM</name>
<evidence type="ECO:0000256" key="1">
    <source>
        <dbReference type="RuleBase" id="RU003694"/>
    </source>
</evidence>
<reference evidence="4 5" key="1">
    <citation type="submission" date="2023-06" db="EMBL/GenBank/DDBJ databases">
        <title>Proteus appendicitidis sp. nov., isolated from the appendiceal pus of an appendicitis patient in Yongzhou, China.</title>
        <authorList>
            <person name="Cai X."/>
        </authorList>
    </citation>
    <scope>NUCLEOTIDE SEQUENCE [LARGE SCALE GENOMIC DNA]</scope>
    <source>
        <strain evidence="4 5">HZ0627</strain>
    </source>
</reference>
<dbReference type="SUPFAM" id="SSF53901">
    <property type="entry name" value="Thiolase-like"/>
    <property type="match status" value="2"/>
</dbReference>
<evidence type="ECO:0000259" key="2">
    <source>
        <dbReference type="Pfam" id="PF00109"/>
    </source>
</evidence>
<dbReference type="RefSeq" id="WP_285805068.1">
    <property type="nucleotide sequence ID" value="NZ_CP127389.1"/>
</dbReference>
<dbReference type="Proteomes" id="UP001226651">
    <property type="component" value="Chromosome"/>
</dbReference>
<accession>A0ABY8Y814</accession>
<gene>
    <name evidence="4" type="ORF">QQS39_17665</name>
</gene>
<dbReference type="Gene3D" id="3.40.47.10">
    <property type="match status" value="1"/>
</dbReference>
<feature type="domain" description="Beta-ketoacyl synthase-like N-terminal" evidence="2">
    <location>
        <begin position="75"/>
        <end position="234"/>
    </location>
</feature>
<comment type="similarity">
    <text evidence="1">Belongs to the thiolase-like superfamily. Beta-ketoacyl-ACP synthases family.</text>
</comment>
<dbReference type="Pfam" id="PF02801">
    <property type="entry name" value="Ketoacyl-synt_C"/>
    <property type="match status" value="1"/>
</dbReference>
<keyword evidence="1" id="KW-0808">Transferase</keyword>
<dbReference type="EMBL" id="CP127389">
    <property type="protein sequence ID" value="WIV88256.1"/>
    <property type="molecule type" value="Genomic_DNA"/>
</dbReference>
<sequence length="405" mass="45651">MKNVAISGWEIDLPSMANFNLLSEQLLSKSPIKTEKYFTDDYFTEYFKLNHNPAVIQYKNKENNIFEKLTRLINNSLRRANITLEKFRCSRVKMYLAGHGPRADFIDYQGFYDKNDVEDVQYSPQIKSLHATSYAQDELANKLFTEYQLDFPPIPIYCASNSALMAVHIGHNEISQDMADFVVVLSWNSLLLQDIAFMDSQGMLVEEYAQPLSKYSDGVTLSDGYAVIILENQQHTHARKYLAPAYISHTRFMQSNAERAMGGTLFNFYTISKAISQLLDISHYLPSDIGAIFIHGNGSIISDKAETIAIANIFKQPIPIISYKGQIGYVSNCSGIIDLMIIADSLKNNRLISSNTHYPIDDAMGLHFLVNQGCVKYNAKPVLKIGLGMDGSIIAMILMANKDQR</sequence>
<protein>
    <submittedName>
        <fullName evidence="4">Beta-ketoacyl synthase N-terminal-like domain-containing protein</fullName>
    </submittedName>
</protein>
<evidence type="ECO:0000259" key="3">
    <source>
        <dbReference type="Pfam" id="PF02801"/>
    </source>
</evidence>
<evidence type="ECO:0000313" key="5">
    <source>
        <dbReference type="Proteomes" id="UP001226651"/>
    </source>
</evidence>